<keyword evidence="2" id="KW-1133">Transmembrane helix</keyword>
<keyword evidence="4" id="KW-1185">Reference proteome</keyword>
<gene>
    <name evidence="3" type="ORF">L5515_016130</name>
</gene>
<reference evidence="3 4" key="1">
    <citation type="submission" date="2022-04" db="EMBL/GenBank/DDBJ databases">
        <title>Chromosome-level reference genomes for two strains of Caenorhabditis briggsae: an improved platform for comparative genomics.</title>
        <authorList>
            <person name="Stevens L."/>
            <person name="Andersen E."/>
        </authorList>
    </citation>
    <scope>NUCLEOTIDE SEQUENCE [LARGE SCALE GENOMIC DNA]</scope>
    <source>
        <strain evidence="3">VX34</strain>
        <tissue evidence="3">Whole-organism</tissue>
    </source>
</reference>
<evidence type="ECO:0000313" key="4">
    <source>
        <dbReference type="Proteomes" id="UP000829354"/>
    </source>
</evidence>
<keyword evidence="2" id="KW-0472">Membrane</keyword>
<dbReference type="PANTHER" id="PTHR15854:SF2">
    <property type="entry name" value="MARVEL DOMAIN-CONTAINING PROTEIN-RELATED"/>
    <property type="match status" value="1"/>
</dbReference>
<dbReference type="PANTHER" id="PTHR15854">
    <property type="entry name" value="THAP4 PROTEIN"/>
    <property type="match status" value="1"/>
</dbReference>
<dbReference type="InterPro" id="IPR045165">
    <property type="entry name" value="Nitrobindin"/>
</dbReference>
<dbReference type="EMBL" id="CP092625">
    <property type="protein sequence ID" value="UMM38806.1"/>
    <property type="molecule type" value="Genomic_DNA"/>
</dbReference>
<feature type="transmembrane region" description="Helical" evidence="2">
    <location>
        <begin position="197"/>
        <end position="219"/>
    </location>
</feature>
<feature type="region of interest" description="Disordered" evidence="1">
    <location>
        <begin position="269"/>
        <end position="292"/>
    </location>
</feature>
<evidence type="ECO:0000256" key="2">
    <source>
        <dbReference type="SAM" id="Phobius"/>
    </source>
</evidence>
<feature type="transmembrane region" description="Helical" evidence="2">
    <location>
        <begin position="231"/>
        <end position="255"/>
    </location>
</feature>
<evidence type="ECO:0000256" key="1">
    <source>
        <dbReference type="SAM" id="MobiDB-lite"/>
    </source>
</evidence>
<evidence type="ECO:0000313" key="3">
    <source>
        <dbReference type="EMBL" id="UMM38806.1"/>
    </source>
</evidence>
<feature type="transmembrane region" description="Helical" evidence="2">
    <location>
        <begin position="170"/>
        <end position="190"/>
    </location>
</feature>
<organism evidence="3 4">
    <name type="scientific">Caenorhabditis briggsae</name>
    <dbReference type="NCBI Taxonomy" id="6238"/>
    <lineage>
        <taxon>Eukaryota</taxon>
        <taxon>Metazoa</taxon>
        <taxon>Ecdysozoa</taxon>
        <taxon>Nematoda</taxon>
        <taxon>Chromadorea</taxon>
        <taxon>Rhabditida</taxon>
        <taxon>Rhabditina</taxon>
        <taxon>Rhabditomorpha</taxon>
        <taxon>Rhabditoidea</taxon>
        <taxon>Rhabditidae</taxon>
        <taxon>Peloderinae</taxon>
        <taxon>Caenorhabditis</taxon>
    </lineage>
</organism>
<dbReference type="AlphaFoldDB" id="A0AAE9F534"/>
<name>A0AAE9F534_CAEBR</name>
<feature type="transmembrane region" description="Helical" evidence="2">
    <location>
        <begin position="129"/>
        <end position="150"/>
    </location>
</feature>
<dbReference type="Proteomes" id="UP000829354">
    <property type="component" value="Chromosome X"/>
</dbReference>
<sequence length="308" mass="35062">MLPISNNSRASKDQSDNISHKSQQFLTLSTNSNYIQHAFNDSATEQFSGSRNSSVSINYPELKECANDLLLPSHLLPPRDPCTSRLSTSSAWNSIRLSALSLSRVFFLKPCSKHKCCLGCISLRDAIPLICTVEIFSLVLCSTIAIDFWINNGKTFFTINFEGYGTEIALGYFAFEMLSVCVILFTLTVWKRRQRNWYIVHIIWQWTIVELSGFFIYIVVNWSRNTEDHSILLPSAFVLIGVTLFGALVEIWWLIIFVDAMLFEKTSDSYGSRRTSNENREDLESECSNSPTITRPDIMITENCEIVI</sequence>
<proteinExistence type="predicted"/>
<protein>
    <submittedName>
        <fullName evidence="3">Uncharacterized protein</fullName>
    </submittedName>
</protein>
<keyword evidence="2" id="KW-0812">Transmembrane</keyword>
<accession>A0AAE9F534</accession>